<feature type="transmembrane region" description="Helical" evidence="2">
    <location>
        <begin position="272"/>
        <end position="293"/>
    </location>
</feature>
<sequence length="350" mass="36066">MPQWATFVGITGVVLVLLLVLSHLTQSAFSDGDPDPNSDSDSDPDPGDGNSESSDGASAPTDAPADADRVDIAIDLPPRNRPTERTQRTRTDFDPTTDTPTSDESSAPRPASSAADPDGSASDSSRHPNAAAADGDRERPADRGIDPDSLSTGVLLANVAFSQGLFALVLIGAAIYAAIPASALGIELSAAFLETGLLWGTAAGVAFYVANELAAAAATRVGFDHEEDLRELLSPDSLREWLMLLAGVLPIIAVFEELLFRAALIGVPAAGFGLSPWLLAIGSSIAFALGHGMQGSVGVVVTGALGFALAAVFIVTGSLLVVVVAHYLVNALEFVVHEGLGLDWAETLES</sequence>
<dbReference type="GO" id="GO:0004175">
    <property type="term" value="F:endopeptidase activity"/>
    <property type="evidence" value="ECO:0007669"/>
    <property type="project" value="UniProtKB-ARBA"/>
</dbReference>
<dbReference type="PANTHER" id="PTHR36435">
    <property type="entry name" value="SLR1288 PROTEIN"/>
    <property type="match status" value="1"/>
</dbReference>
<dbReference type="Pfam" id="PF02517">
    <property type="entry name" value="Rce1-like"/>
    <property type="match status" value="1"/>
</dbReference>
<dbReference type="InterPro" id="IPR052710">
    <property type="entry name" value="CAAX_protease"/>
</dbReference>
<keyword evidence="2" id="KW-1133">Transmembrane helix</keyword>
<feature type="transmembrane region" description="Helical" evidence="2">
    <location>
        <begin position="305"/>
        <end position="329"/>
    </location>
</feature>
<evidence type="ECO:0000313" key="5">
    <source>
        <dbReference type="Proteomes" id="UP000199114"/>
    </source>
</evidence>
<keyword evidence="5" id="KW-1185">Reference proteome</keyword>
<proteinExistence type="predicted"/>
<gene>
    <name evidence="4" type="ORF">SAMN04489841_4216</name>
</gene>
<evidence type="ECO:0000259" key="3">
    <source>
        <dbReference type="Pfam" id="PF02517"/>
    </source>
</evidence>
<dbReference type="OrthoDB" id="214851at2157"/>
<accession>A0A1H9QLM0</accession>
<evidence type="ECO:0000256" key="1">
    <source>
        <dbReference type="SAM" id="MobiDB-lite"/>
    </source>
</evidence>
<dbReference type="EMBL" id="FOFD01000006">
    <property type="protein sequence ID" value="SER61307.1"/>
    <property type="molecule type" value="Genomic_DNA"/>
</dbReference>
<keyword evidence="4" id="KW-0645">Protease</keyword>
<feature type="transmembrane region" description="Helical" evidence="2">
    <location>
        <begin position="241"/>
        <end position="260"/>
    </location>
</feature>
<dbReference type="AlphaFoldDB" id="A0A1H9QLM0"/>
<evidence type="ECO:0000256" key="2">
    <source>
        <dbReference type="SAM" id="Phobius"/>
    </source>
</evidence>
<feature type="compositionally biased region" description="Basic and acidic residues" evidence="1">
    <location>
        <begin position="81"/>
        <end position="93"/>
    </location>
</feature>
<feature type="transmembrane region" description="Helical" evidence="2">
    <location>
        <begin position="155"/>
        <end position="179"/>
    </location>
</feature>
<protein>
    <submittedName>
        <fullName evidence="4">Membrane protease YdiL, CAAX protease family</fullName>
    </submittedName>
</protein>
<keyword evidence="4" id="KW-0378">Hydrolase</keyword>
<keyword evidence="2" id="KW-0472">Membrane</keyword>
<feature type="compositionally biased region" description="Acidic residues" evidence="1">
    <location>
        <begin position="32"/>
        <end position="46"/>
    </location>
</feature>
<dbReference type="GO" id="GO:0080120">
    <property type="term" value="P:CAAX-box protein maturation"/>
    <property type="evidence" value="ECO:0007669"/>
    <property type="project" value="UniProtKB-ARBA"/>
</dbReference>
<dbReference type="GO" id="GO:0006508">
    <property type="term" value="P:proteolysis"/>
    <property type="evidence" value="ECO:0007669"/>
    <property type="project" value="UniProtKB-KW"/>
</dbReference>
<organism evidence="4 5">
    <name type="scientific">Natrinema salaciae</name>
    <dbReference type="NCBI Taxonomy" id="1186196"/>
    <lineage>
        <taxon>Archaea</taxon>
        <taxon>Methanobacteriati</taxon>
        <taxon>Methanobacteriota</taxon>
        <taxon>Stenosarchaea group</taxon>
        <taxon>Halobacteria</taxon>
        <taxon>Halobacteriales</taxon>
        <taxon>Natrialbaceae</taxon>
        <taxon>Natrinema</taxon>
    </lineage>
</organism>
<feature type="compositionally biased region" description="Low complexity" evidence="1">
    <location>
        <begin position="94"/>
        <end position="123"/>
    </location>
</feature>
<keyword evidence="2" id="KW-0812">Transmembrane</keyword>
<feature type="domain" description="CAAX prenyl protease 2/Lysostaphin resistance protein A-like" evidence="3">
    <location>
        <begin position="241"/>
        <end position="332"/>
    </location>
</feature>
<feature type="compositionally biased region" description="Basic and acidic residues" evidence="1">
    <location>
        <begin position="134"/>
        <end position="146"/>
    </location>
</feature>
<dbReference type="RefSeq" id="WP_090621358.1">
    <property type="nucleotide sequence ID" value="NZ_FOFD01000006.1"/>
</dbReference>
<feature type="compositionally biased region" description="Low complexity" evidence="1">
    <location>
        <begin position="47"/>
        <end position="64"/>
    </location>
</feature>
<feature type="region of interest" description="Disordered" evidence="1">
    <location>
        <begin position="28"/>
        <end position="146"/>
    </location>
</feature>
<dbReference type="InterPro" id="IPR003675">
    <property type="entry name" value="Rce1/LyrA-like_dom"/>
</dbReference>
<dbReference type="STRING" id="1186196.SAMN04489841_4216"/>
<name>A0A1H9QLM0_9EURY</name>
<reference evidence="5" key="1">
    <citation type="submission" date="2016-10" db="EMBL/GenBank/DDBJ databases">
        <authorList>
            <person name="Varghese N."/>
            <person name="Submissions S."/>
        </authorList>
    </citation>
    <scope>NUCLEOTIDE SEQUENCE [LARGE SCALE GENOMIC DNA]</scope>
    <source>
        <strain evidence="5">DSM 25055</strain>
    </source>
</reference>
<dbReference type="PANTHER" id="PTHR36435:SF1">
    <property type="entry name" value="CAAX AMINO TERMINAL PROTEASE FAMILY PROTEIN"/>
    <property type="match status" value="1"/>
</dbReference>
<dbReference type="Proteomes" id="UP000199114">
    <property type="component" value="Unassembled WGS sequence"/>
</dbReference>
<feature type="transmembrane region" description="Helical" evidence="2">
    <location>
        <begin position="191"/>
        <end position="210"/>
    </location>
</feature>
<evidence type="ECO:0000313" key="4">
    <source>
        <dbReference type="EMBL" id="SER61307.1"/>
    </source>
</evidence>